<dbReference type="OrthoDB" id="1905191at2"/>
<dbReference type="AlphaFoldDB" id="A0A5S5C7U9"/>
<gene>
    <name evidence="2" type="ORF">BCM02_105106</name>
</gene>
<accession>A0A5S5C7U9</accession>
<evidence type="ECO:0000313" key="3">
    <source>
        <dbReference type="Proteomes" id="UP000323257"/>
    </source>
</evidence>
<dbReference type="Proteomes" id="UP000323257">
    <property type="component" value="Unassembled WGS sequence"/>
</dbReference>
<name>A0A5S5C7U9_9BACL</name>
<keyword evidence="1" id="KW-0812">Transmembrane</keyword>
<organism evidence="2 3">
    <name type="scientific">Paenibacillus methanolicus</name>
    <dbReference type="NCBI Taxonomy" id="582686"/>
    <lineage>
        <taxon>Bacteria</taxon>
        <taxon>Bacillati</taxon>
        <taxon>Bacillota</taxon>
        <taxon>Bacilli</taxon>
        <taxon>Bacillales</taxon>
        <taxon>Paenibacillaceae</taxon>
        <taxon>Paenibacillus</taxon>
    </lineage>
</organism>
<proteinExistence type="predicted"/>
<evidence type="ECO:0000313" key="2">
    <source>
        <dbReference type="EMBL" id="TYP74562.1"/>
    </source>
</evidence>
<keyword evidence="1" id="KW-0472">Membrane</keyword>
<feature type="transmembrane region" description="Helical" evidence="1">
    <location>
        <begin position="13"/>
        <end position="33"/>
    </location>
</feature>
<evidence type="ECO:0000256" key="1">
    <source>
        <dbReference type="SAM" id="Phobius"/>
    </source>
</evidence>
<dbReference type="EMBL" id="VNHS01000005">
    <property type="protein sequence ID" value="TYP74562.1"/>
    <property type="molecule type" value="Genomic_DNA"/>
</dbReference>
<sequence>MHPNPKLRLNGKWLWPALTLLIATSWVGNLWYYEAMQLEKPVFLKHYMILYPNLNDGFELTYAENKSKGKKVTGIRIEELPELLFRIDPHPDTYTHQVLGKAYGEWRTEAAAQVERAPITVKEATVYYNDGPPEKVPIGEIRVVWDRQQSVLVMSSTSGSTNGNGQYSVNVTQPITLEQVDYSFSDRLGKMFELTMEGGGEPGPQLPLRMTAGDLLTFDYQWTVPDESPAAYEIYRTRILMTYKTEDGRTIHDRLPVNFNLYLSEKQMKRLVRAGGELP</sequence>
<protein>
    <submittedName>
        <fullName evidence="2">Uncharacterized protein</fullName>
    </submittedName>
</protein>
<keyword evidence="3" id="KW-1185">Reference proteome</keyword>
<comment type="caution">
    <text evidence="2">The sequence shown here is derived from an EMBL/GenBank/DDBJ whole genome shotgun (WGS) entry which is preliminary data.</text>
</comment>
<dbReference type="RefSeq" id="WP_148929816.1">
    <property type="nucleotide sequence ID" value="NZ_VNHS01000005.1"/>
</dbReference>
<keyword evidence="1" id="KW-1133">Transmembrane helix</keyword>
<reference evidence="2 3" key="1">
    <citation type="submission" date="2019-07" db="EMBL/GenBank/DDBJ databases">
        <title>Genomic Encyclopedia of Type Strains, Phase III (KMG-III): the genomes of soil and plant-associated and newly described type strains.</title>
        <authorList>
            <person name="Whitman W."/>
        </authorList>
    </citation>
    <scope>NUCLEOTIDE SEQUENCE [LARGE SCALE GENOMIC DNA]</scope>
    <source>
        <strain evidence="2 3">BL24</strain>
    </source>
</reference>